<protein>
    <submittedName>
        <fullName evidence="9">Exosortase/archaeosortase family protein</fullName>
    </submittedName>
</protein>
<feature type="transmembrane region" description="Helical" evidence="8">
    <location>
        <begin position="106"/>
        <end position="128"/>
    </location>
</feature>
<evidence type="ECO:0000256" key="4">
    <source>
        <dbReference type="ARBA" id="ARBA00022692"/>
    </source>
</evidence>
<accession>A0A7T9I1Z1</accession>
<proteinExistence type="predicted"/>
<dbReference type="GO" id="GO:0006508">
    <property type="term" value="P:proteolysis"/>
    <property type="evidence" value="ECO:0007669"/>
    <property type="project" value="UniProtKB-KW"/>
</dbReference>
<evidence type="ECO:0000256" key="3">
    <source>
        <dbReference type="ARBA" id="ARBA00022670"/>
    </source>
</evidence>
<dbReference type="GO" id="GO:0008233">
    <property type="term" value="F:peptidase activity"/>
    <property type="evidence" value="ECO:0007669"/>
    <property type="project" value="UniProtKB-KW"/>
</dbReference>
<name>A0A7T9I1Z1_9ARCH</name>
<evidence type="ECO:0000256" key="1">
    <source>
        <dbReference type="ARBA" id="ARBA00004651"/>
    </source>
</evidence>
<keyword evidence="5" id="KW-0378">Hydrolase</keyword>
<dbReference type="AlphaFoldDB" id="A0A7T9I1Z1"/>
<organism evidence="9">
    <name type="scientific">Candidatus Iainarchaeum sp</name>
    <dbReference type="NCBI Taxonomy" id="3101447"/>
    <lineage>
        <taxon>Archaea</taxon>
        <taxon>Candidatus Iainarchaeota</taxon>
        <taxon>Candidatus Iainarchaeia</taxon>
        <taxon>Candidatus Iainarchaeales</taxon>
        <taxon>Candidatus Iainarchaeaceae</taxon>
        <taxon>Candidatus Iainarchaeum</taxon>
    </lineage>
</organism>
<evidence type="ECO:0000256" key="5">
    <source>
        <dbReference type="ARBA" id="ARBA00022801"/>
    </source>
</evidence>
<feature type="transmembrane region" description="Helical" evidence="8">
    <location>
        <begin position="140"/>
        <end position="160"/>
    </location>
</feature>
<reference evidence="9" key="1">
    <citation type="submission" date="2020-11" db="EMBL/GenBank/DDBJ databases">
        <title>Connecting structure to function with the recovery of over 1000 high-quality activated sludge metagenome-assembled genomes encoding full-length rRNA genes using long-read sequencing.</title>
        <authorList>
            <person name="Singleton C.M."/>
            <person name="Petriglieri F."/>
            <person name="Kristensen J.M."/>
            <person name="Kirkegaard R.H."/>
            <person name="Michaelsen T.Y."/>
            <person name="Andersen M.H."/>
            <person name="Karst S.M."/>
            <person name="Dueholm M.S."/>
            <person name="Nielsen P.H."/>
            <person name="Albertsen M."/>
        </authorList>
    </citation>
    <scope>NUCLEOTIDE SEQUENCE</scope>
    <source>
        <strain evidence="9">Fred_18-Q3-R57-64_BAT3C.431</strain>
    </source>
</reference>
<keyword evidence="6 8" id="KW-1133">Transmembrane helix</keyword>
<gene>
    <name evidence="9" type="ORF">IPJ89_01350</name>
</gene>
<dbReference type="NCBIfam" id="TIGR04178">
    <property type="entry name" value="exo_archaeo"/>
    <property type="match status" value="1"/>
</dbReference>
<evidence type="ECO:0000256" key="7">
    <source>
        <dbReference type="ARBA" id="ARBA00023136"/>
    </source>
</evidence>
<keyword evidence="3" id="KW-0645">Protease</keyword>
<evidence type="ECO:0000256" key="8">
    <source>
        <dbReference type="SAM" id="Phobius"/>
    </source>
</evidence>
<keyword evidence="2" id="KW-1003">Cell membrane</keyword>
<evidence type="ECO:0000256" key="6">
    <source>
        <dbReference type="ARBA" id="ARBA00022989"/>
    </source>
</evidence>
<evidence type="ECO:0000256" key="2">
    <source>
        <dbReference type="ARBA" id="ARBA00022475"/>
    </source>
</evidence>
<keyword evidence="4 8" id="KW-0812">Transmembrane</keyword>
<dbReference type="InterPro" id="IPR026392">
    <property type="entry name" value="Exo/Archaeosortase_dom"/>
</dbReference>
<dbReference type="EMBL" id="CP064981">
    <property type="protein sequence ID" value="QQR92873.1"/>
    <property type="molecule type" value="Genomic_DNA"/>
</dbReference>
<sequence>MPITAKKKHAPTFLANPRVRTFVIRFLAVFFAFQLLAILTPLHFLQNAMAQLLGQMFSLPVKGSLLLLRPTAFDITPLCTGITSTSIWLGLLWGFKLPEKKEKIALAVWGSIAILLINFFRVMLIVHWGKTYPLAQVELAHIISWFVLSGIIIWAWRYFLMQRYAFGNGKELATELLR</sequence>
<feature type="transmembrane region" description="Helical" evidence="8">
    <location>
        <begin position="75"/>
        <end position="94"/>
    </location>
</feature>
<feature type="transmembrane region" description="Helical" evidence="8">
    <location>
        <begin position="21"/>
        <end position="44"/>
    </location>
</feature>
<evidence type="ECO:0000313" key="9">
    <source>
        <dbReference type="EMBL" id="QQR92873.1"/>
    </source>
</evidence>
<dbReference type="GO" id="GO:0005886">
    <property type="term" value="C:plasma membrane"/>
    <property type="evidence" value="ECO:0007669"/>
    <property type="project" value="UniProtKB-SubCell"/>
</dbReference>
<dbReference type="Proteomes" id="UP000596004">
    <property type="component" value="Chromosome"/>
</dbReference>
<keyword evidence="7 8" id="KW-0472">Membrane</keyword>
<comment type="subcellular location">
    <subcellularLocation>
        <location evidence="1">Cell membrane</location>
        <topology evidence="1">Multi-pass membrane protein</topology>
    </subcellularLocation>
</comment>